<dbReference type="STRING" id="645274.SAMN04487901_102171"/>
<dbReference type="InterPro" id="IPR013783">
    <property type="entry name" value="Ig-like_fold"/>
</dbReference>
<dbReference type="Gene3D" id="2.60.40.10">
    <property type="entry name" value="Immunoglobulins"/>
    <property type="match status" value="1"/>
</dbReference>
<name>A0A1G7T8A3_9BACT</name>
<dbReference type="InterPro" id="IPR013766">
    <property type="entry name" value="Thioredoxin_domain"/>
</dbReference>
<accession>A0A1G7T8A3</accession>
<dbReference type="AlphaFoldDB" id="A0A1G7T8A3"/>
<proteinExistence type="predicted"/>
<evidence type="ECO:0000313" key="4">
    <source>
        <dbReference type="EMBL" id="SDG31543.1"/>
    </source>
</evidence>
<dbReference type="Proteomes" id="UP000198779">
    <property type="component" value="Unassembled WGS sequence"/>
</dbReference>
<keyword evidence="2" id="KW-0732">Signal</keyword>
<gene>
    <name evidence="4" type="ORF">SAMN04487901_102171</name>
</gene>
<dbReference type="InterPro" id="IPR036249">
    <property type="entry name" value="Thioredoxin-like_sf"/>
</dbReference>
<protein>
    <recommendedName>
        <fullName evidence="3">Thioredoxin domain-containing protein</fullName>
    </recommendedName>
</protein>
<feature type="region of interest" description="Disordered" evidence="1">
    <location>
        <begin position="39"/>
        <end position="64"/>
    </location>
</feature>
<reference evidence="5" key="1">
    <citation type="submission" date="2016-10" db="EMBL/GenBank/DDBJ databases">
        <authorList>
            <person name="Varghese N."/>
            <person name="Submissions S."/>
        </authorList>
    </citation>
    <scope>NUCLEOTIDE SEQUENCE [LARGE SCALE GENOMIC DNA]</scope>
    <source>
        <strain evidence="5">BP1-148</strain>
    </source>
</reference>
<evidence type="ECO:0000256" key="1">
    <source>
        <dbReference type="SAM" id="MobiDB-lite"/>
    </source>
</evidence>
<feature type="chain" id="PRO_5011764116" description="Thioredoxin domain-containing protein" evidence="2">
    <location>
        <begin position="22"/>
        <end position="1134"/>
    </location>
</feature>
<organism evidence="4 5">
    <name type="scientific">Prevotella communis</name>
    <dbReference type="NCBI Taxonomy" id="2913614"/>
    <lineage>
        <taxon>Bacteria</taxon>
        <taxon>Pseudomonadati</taxon>
        <taxon>Bacteroidota</taxon>
        <taxon>Bacteroidia</taxon>
        <taxon>Bacteroidales</taxon>
        <taxon>Prevotellaceae</taxon>
        <taxon>Prevotella</taxon>
    </lineage>
</organism>
<dbReference type="SUPFAM" id="SSF52833">
    <property type="entry name" value="Thioredoxin-like"/>
    <property type="match status" value="1"/>
</dbReference>
<dbReference type="RefSeq" id="WP_143010084.1">
    <property type="nucleotide sequence ID" value="NZ_FNCQ01000002.1"/>
</dbReference>
<feature type="compositionally biased region" description="Polar residues" evidence="1">
    <location>
        <begin position="39"/>
        <end position="57"/>
    </location>
</feature>
<evidence type="ECO:0000313" key="5">
    <source>
        <dbReference type="Proteomes" id="UP000198779"/>
    </source>
</evidence>
<dbReference type="PROSITE" id="PS51352">
    <property type="entry name" value="THIOREDOXIN_2"/>
    <property type="match status" value="1"/>
</dbReference>
<dbReference type="EMBL" id="FNCQ01000002">
    <property type="protein sequence ID" value="SDG31543.1"/>
    <property type="molecule type" value="Genomic_DNA"/>
</dbReference>
<evidence type="ECO:0000256" key="2">
    <source>
        <dbReference type="SAM" id="SignalP"/>
    </source>
</evidence>
<keyword evidence="5" id="KW-1185">Reference proteome</keyword>
<feature type="signal peptide" evidence="2">
    <location>
        <begin position="1"/>
        <end position="21"/>
    </location>
</feature>
<evidence type="ECO:0000259" key="3">
    <source>
        <dbReference type="PROSITE" id="PS51352"/>
    </source>
</evidence>
<feature type="domain" description="Thioredoxin" evidence="3">
    <location>
        <begin position="799"/>
        <end position="976"/>
    </location>
</feature>
<sequence>MRQKVLLLMLATVFAFVSSFAQTKKDVRLPKKVQETLTEMQKSSRKNQSAKTLQRQTDLSRQEGMRTMSSIHQKLNGKQTVSRRASRRADIITEQPAGELKIYARNCTSYYATMFGLGMADVTGAVASVVFADNNKVYFKDLVSQAGLGTWTEGTINGSTITIQLPQQAGFSDYGYGFCVAKMTLDAEQGTYVPAANQTLTLKYDASTGKISTSGSLNSGAEVIGMIYDDDYSWTGYADFNISIAPISDPLVEAPAGLTTETYALQAEGYAGSLVQVGFNGDDVYVQGIDQNLPDTWIKGTIQGDKVIFKNAQYVGADEKAGYHQYLVSAVGKLEYDDWYEDYVTTYSLAKTDIEFTYDANAKTLTNSTTFLLNSGKAAVNYQYVFDKAQLIPFTEVAATPVKPVINELNEDGWEYFALGYGWGSIDFNINCEDVNGNYIRADKLSYALWIKVNGEEKQLTTSYLDYSNQVEETMTEFPYGYSDGWDVYCTGANSSFYYHVIGPEAFGVQAIYRGGNEEHKSEIAWVDAYGFGSEVQPAAATPAYPEPTINATDKTITFGYFKDSGENIATITNNSKPETYDVAVKIESAAMVGNYIKSITFPLQETEGVSDINVFLTSQLRVENGKNAADIVVKNVTPTQAGYITVELEKPYLIPEGGVYAGYSLTINNAESEANAQPVAICDKPAQGGFYMHTSDGFLKWLDVSEGLGGSSLLTVDIVGSTVKSDAVVIADSESQYVKAGEAFTLPVTIVNYGGNGATSVNVAYEVAGLSDDKQFNVSLNNRFGASTTVKLEIPAIADAGNYSLKVKATKVNGKDNEEVNVTEIPLAVMKTLPKKRTLLEEYTGTWCGWCPRGYVGLEKLAELYPDEYVLVSYHNSDDMEIMPSSYFPSKVAGFPDSWMDRNVELDAYYGLSNTDFGIAADLAENNKQFGQADITLAAALDANGTINVTTDVTFPYDLITDESYTVEYILTADGLTDPAWGQSNYFAGGSQGNPLYMDQFANGESTVYGLVYNDVAVLTSELKGGANTTIDNATADTPVKVNYAFSIKDIINTNGASFVKDVTKLKVVVLLIDNMTGTVANANKTAVDTSTGISIVERNNNERTSIYDLMGRRISQPTKGLYITNGRKTVIK</sequence>